<accession>A0A2P6C9W7</accession>
<dbReference type="Proteomes" id="UP000247345">
    <property type="component" value="Unassembled WGS sequence"/>
</dbReference>
<sequence length="1679" mass="187257">MSKKVKHKKYRFLRRFLRIFLGGILFITLLLLFVRSPWGQSIIVDKAINFVTDKTNTKITVDKLFLTFKGGLQLEGLYVEDTKGDTLIYSKSLEANLPLWSMIKGDAVGIDNLEWHGLHANIIRKDTLSGYNFQFLIDAFASEDSTPVVEETVSEPIDIVLGNLDLSDINILFKDDVLGIDSHFKIGNLTANMDKVDLQKLFFNADKIALSNSNIRLIQKPVISSTSTTETVSPLLSINKLSLKNVKIDYENPQDKLIADVHIDEFYTEIPEIDLSKNSIHLTTVELKNSDILLKTASNNATTNNRPVVNNNVAFEWPNFNVQITDVNLENNKVQYFVNNAKIVKNSFNPNALVLDEFTLKASDIFLEDKKAGLQLIAFNFKEKSGFRLKKFTLNTEITDTELKVSDLKINLNKSTIAGFANAKYKSISQLISSPENTKINLGIPNFSIFLDDFFTFQPSLKQNEYISKLSKKELFGKINVNGVLADLNIANTNLNWGTATKMSLDGNIKNSTNPDKLQLNIANFTAKTKRNDLLKIVDEKAFGIHLPEDILITSSAKGTLKNISTNTQITTSQGLATLKGSFKNQTTISYNADLKINNYNVGALLMNPNFGELSIALTSTGSGKNMQDLDATLNITISKFQLEKYLIKDLHLEGDVKNGKGKITSTYKDENLNLDLNALVNLDSINSKATVNLNLIGANLEALGVMQRKVKTGMELSLDFAGNTENYTVKSNIKNGVVVYNNRTFLLGDVTANAFVDKDTTAVSVKNKMIDLNLESNTDPQTFSTALQRHVSSYFYRNVTLSDTITNPVNLILKAKVSQTPLLKEVFLVNLKELDTIHVDVNFKEKERKLIANITAPHINFSDNKLDSLAFSMQTDKEDFIFNLGFKEITAGPLNVPKTIITGTQKDNELSLNFLGFYKEEKLMNVNTTITGNSDKLKFTIDQDSLFLNSNTWKIPKTNAIFFEENKLTFSDFKISKGKQSIEITDKIPRISKDHIAINYKDFQINEVFNYLSPENEITTGILNGDFILEQPFGDTGIIANLNISELQVLKTDFGKLSVDAKSLENGKYDFNAALKDGSIDLDLKGDYLVDNNDANLNLDLLIHSFKMKALNTLSLGEIKETSGSFSGDFKVTGTTSDPKYNGNLLFTNADFKVAKLNAKFNLQNETLQVDNSGLHLSNFTILDAEKNSLVLSGDIKTKSFINPSFNLDVKANKFRVLNATKENNESLYGKVSFNVDAKLTGDLQIPKLNAKLVVGSDTDVTYVLPSSYTNIEERDGVVAFVNRENPEAILTQKEEQTATITGFDIKALLKIDKKAAVNIIIDKESGDNFKVSGDGDFIFLMNPNGRLSLTGAYEVSEGYYQLNLYNVVDRKFVLVPGSRISWAGDPFDAKLDIRTKYTLKTSASDLMASQTSGEDSSTKNKYKQVLPFNVYLNIAGELLQPKISFNLDMPEEQQGAISGQVYERVQQINQQEEELNKQVFSLLVLNRFYPDAGSDGSSGGFATIARNNLNDAVSGQLNTFSNKILGGSGIELDFGLNSFTDYQGDTPTDRTQLDVAAQKKLFNDRLTVRVGSEVDIQGSSTTEEKSPLIGNVSLEYKITEDGRYRLRGFRKSEFENVIDGQIIVNGIALIFTKEFNEFHQLWNSILRSEKDKKNVKDKQVKTTPKLIKNNDDSEPKK</sequence>
<evidence type="ECO:0000313" key="8">
    <source>
        <dbReference type="Proteomes" id="UP000247345"/>
    </source>
</evidence>
<evidence type="ECO:0000313" key="7">
    <source>
        <dbReference type="EMBL" id="PQJ69727.1"/>
    </source>
</evidence>
<keyword evidence="3" id="KW-1133">Transmembrane helix</keyword>
<feature type="region of interest" description="Disordered" evidence="5">
    <location>
        <begin position="1654"/>
        <end position="1679"/>
    </location>
</feature>
<dbReference type="RefSeq" id="WP_245893545.1">
    <property type="nucleotide sequence ID" value="NZ_CP150661.1"/>
</dbReference>
<comment type="caution">
    <text evidence="7">The sequence shown here is derived from an EMBL/GenBank/DDBJ whole genome shotgun (WGS) entry which is preliminary data.</text>
</comment>
<evidence type="ECO:0000256" key="3">
    <source>
        <dbReference type="ARBA" id="ARBA00022989"/>
    </source>
</evidence>
<dbReference type="EMBL" id="MSCK01000002">
    <property type="protein sequence ID" value="PQJ69727.1"/>
    <property type="molecule type" value="Genomic_DNA"/>
</dbReference>
<dbReference type="InterPro" id="IPR007452">
    <property type="entry name" value="TamB_C"/>
</dbReference>
<name>A0A2P6C9W7_9FLAO</name>
<dbReference type="GO" id="GO:0009306">
    <property type="term" value="P:protein secretion"/>
    <property type="evidence" value="ECO:0007669"/>
    <property type="project" value="InterPro"/>
</dbReference>
<protein>
    <recommendedName>
        <fullName evidence="6">Translocation and assembly module TamB C-terminal domain-containing protein</fullName>
    </recommendedName>
</protein>
<dbReference type="Pfam" id="PF04357">
    <property type="entry name" value="TamB"/>
    <property type="match status" value="1"/>
</dbReference>
<keyword evidence="8" id="KW-1185">Reference proteome</keyword>
<keyword evidence="4" id="KW-0472">Membrane</keyword>
<comment type="subcellular location">
    <subcellularLocation>
        <location evidence="1">Membrane</location>
        <topology evidence="1">Single-pass membrane protein</topology>
    </subcellularLocation>
</comment>
<evidence type="ECO:0000256" key="2">
    <source>
        <dbReference type="ARBA" id="ARBA00022692"/>
    </source>
</evidence>
<keyword evidence="2" id="KW-0812">Transmembrane</keyword>
<evidence type="ECO:0000259" key="6">
    <source>
        <dbReference type="Pfam" id="PF04357"/>
    </source>
</evidence>
<reference evidence="7 8" key="1">
    <citation type="submission" date="2016-12" db="EMBL/GenBank/DDBJ databases">
        <title>Trade-off between light-utilization and light-protection in marine flavobacteria.</title>
        <authorList>
            <person name="Kumagai Y."/>
            <person name="Yoshizawa S."/>
            <person name="Kogure K."/>
            <person name="Iwasaki W."/>
        </authorList>
    </citation>
    <scope>NUCLEOTIDE SEQUENCE [LARGE SCALE GENOMIC DNA]</scope>
    <source>
        <strain evidence="7 8">KCTC 12100</strain>
    </source>
</reference>
<gene>
    <name evidence="7" type="ORF">BTO14_14430</name>
</gene>
<proteinExistence type="predicted"/>
<evidence type="ECO:0000256" key="1">
    <source>
        <dbReference type="ARBA" id="ARBA00004167"/>
    </source>
</evidence>
<organism evidence="7 8">
    <name type="scientific">Polaribacter butkevichii</name>
    <dbReference type="NCBI Taxonomy" id="218490"/>
    <lineage>
        <taxon>Bacteria</taxon>
        <taxon>Pseudomonadati</taxon>
        <taxon>Bacteroidota</taxon>
        <taxon>Flavobacteriia</taxon>
        <taxon>Flavobacteriales</taxon>
        <taxon>Flavobacteriaceae</taxon>
    </lineage>
</organism>
<feature type="compositionally biased region" description="Basic and acidic residues" evidence="5">
    <location>
        <begin position="1670"/>
        <end position="1679"/>
    </location>
</feature>
<dbReference type="GO" id="GO:0005886">
    <property type="term" value="C:plasma membrane"/>
    <property type="evidence" value="ECO:0007669"/>
    <property type="project" value="InterPro"/>
</dbReference>
<evidence type="ECO:0000256" key="4">
    <source>
        <dbReference type="ARBA" id="ARBA00023136"/>
    </source>
</evidence>
<evidence type="ECO:0000256" key="5">
    <source>
        <dbReference type="SAM" id="MobiDB-lite"/>
    </source>
</evidence>
<feature type="domain" description="Translocation and assembly module TamB C-terminal" evidence="6">
    <location>
        <begin position="1180"/>
        <end position="1637"/>
    </location>
</feature>